<proteinExistence type="predicted"/>
<protein>
    <recommendedName>
        <fullName evidence="3">Pyridoxamine 5'-phosphate oxidase family protein</fullName>
    </recommendedName>
</protein>
<keyword evidence="2" id="KW-1185">Reference proteome</keyword>
<dbReference type="Gene3D" id="2.30.110.10">
    <property type="entry name" value="Electron Transport, Fmn-binding Protein, Chain A"/>
    <property type="match status" value="1"/>
</dbReference>
<name>A0ABN6NAV9_9BACT</name>
<dbReference type="InterPro" id="IPR024747">
    <property type="entry name" value="Pyridox_Oxase-rel"/>
</dbReference>
<sequence length="194" mass="20814">MPLDRALALLRRAPLVHLASTTADGAPVLRALDAAVLDDAIAFHGSPAGEKTGCVGRPAVVSAEELVAHLPSYFSDPERACPATTLYRSVQVHGTLRAVEDPARKAAALEALMRRWQPEGGYRPIDPTTPMYRQAVAGVLVLEVRFEAVDGKEKLLQNRRPEELRAIVARLRERQAPGDAAAVAAIVEANPAAF</sequence>
<dbReference type="SUPFAM" id="SSF50475">
    <property type="entry name" value="FMN-binding split barrel"/>
    <property type="match status" value="1"/>
</dbReference>
<dbReference type="Pfam" id="PF12900">
    <property type="entry name" value="Pyridox_ox_2"/>
    <property type="match status" value="1"/>
</dbReference>
<gene>
    <name evidence="1" type="ORF">AMPC_22480</name>
</gene>
<dbReference type="PANTHER" id="PTHR34071">
    <property type="entry name" value="5-NITROIMIDAZOLE ANTIBIOTICS RESISTANCE PROTEIN, NIMA-FAMILY-RELATED PROTEIN-RELATED"/>
    <property type="match status" value="1"/>
</dbReference>
<accession>A0ABN6NAV9</accession>
<evidence type="ECO:0008006" key="3">
    <source>
        <dbReference type="Google" id="ProtNLM"/>
    </source>
</evidence>
<dbReference type="EMBL" id="AP025592">
    <property type="protein sequence ID" value="BDG09135.1"/>
    <property type="molecule type" value="Genomic_DNA"/>
</dbReference>
<dbReference type="InterPro" id="IPR012349">
    <property type="entry name" value="Split_barrel_FMN-bd"/>
</dbReference>
<dbReference type="Proteomes" id="UP001162734">
    <property type="component" value="Chromosome"/>
</dbReference>
<evidence type="ECO:0000313" key="1">
    <source>
        <dbReference type="EMBL" id="BDG09135.1"/>
    </source>
</evidence>
<reference evidence="2" key="1">
    <citation type="journal article" date="2022" name="Int. J. Syst. Evol. Microbiol.">
        <title>Anaeromyxobacter oryzae sp. nov., Anaeromyxobacter diazotrophicus sp. nov. and Anaeromyxobacter paludicola sp. nov., isolated from paddy soils.</title>
        <authorList>
            <person name="Itoh H."/>
            <person name="Xu Z."/>
            <person name="Mise K."/>
            <person name="Masuda Y."/>
            <person name="Ushijima N."/>
            <person name="Hayakawa C."/>
            <person name="Shiratori Y."/>
            <person name="Senoo K."/>
        </authorList>
    </citation>
    <scope>NUCLEOTIDE SEQUENCE [LARGE SCALE GENOMIC DNA]</scope>
    <source>
        <strain evidence="2">Red630</strain>
    </source>
</reference>
<organism evidence="1 2">
    <name type="scientific">Anaeromyxobacter paludicola</name>
    <dbReference type="NCBI Taxonomy" id="2918171"/>
    <lineage>
        <taxon>Bacteria</taxon>
        <taxon>Pseudomonadati</taxon>
        <taxon>Myxococcota</taxon>
        <taxon>Myxococcia</taxon>
        <taxon>Myxococcales</taxon>
        <taxon>Cystobacterineae</taxon>
        <taxon>Anaeromyxobacteraceae</taxon>
        <taxon>Anaeromyxobacter</taxon>
    </lineage>
</organism>
<evidence type="ECO:0000313" key="2">
    <source>
        <dbReference type="Proteomes" id="UP001162734"/>
    </source>
</evidence>
<dbReference type="PANTHER" id="PTHR34071:SF2">
    <property type="entry name" value="FLAVIN-NUCLEOTIDE-BINDING PROTEIN"/>
    <property type="match status" value="1"/>
</dbReference>